<proteinExistence type="predicted"/>
<feature type="compositionally biased region" description="Polar residues" evidence="1">
    <location>
        <begin position="40"/>
        <end position="56"/>
    </location>
</feature>
<gene>
    <name evidence="2" type="ORF">Q5P01_007100</name>
</gene>
<dbReference type="Proteomes" id="UP001187415">
    <property type="component" value="Unassembled WGS sequence"/>
</dbReference>
<dbReference type="EMBL" id="JAUPFM010000005">
    <property type="protein sequence ID" value="KAK2850824.1"/>
    <property type="molecule type" value="Genomic_DNA"/>
</dbReference>
<feature type="compositionally biased region" description="Basic and acidic residues" evidence="1">
    <location>
        <begin position="64"/>
        <end position="74"/>
    </location>
</feature>
<feature type="region of interest" description="Disordered" evidence="1">
    <location>
        <begin position="22"/>
        <end position="93"/>
    </location>
</feature>
<evidence type="ECO:0000256" key="1">
    <source>
        <dbReference type="SAM" id="MobiDB-lite"/>
    </source>
</evidence>
<evidence type="ECO:0000313" key="2">
    <source>
        <dbReference type="EMBL" id="KAK2850824.1"/>
    </source>
</evidence>
<dbReference type="AlphaFoldDB" id="A0AA88STH0"/>
<accession>A0AA88STH0</accession>
<name>A0AA88STH0_CHASR</name>
<evidence type="ECO:0000313" key="3">
    <source>
        <dbReference type="Proteomes" id="UP001187415"/>
    </source>
</evidence>
<keyword evidence="3" id="KW-1185">Reference proteome</keyword>
<organism evidence="2 3">
    <name type="scientific">Channa striata</name>
    <name type="common">Snakehead murrel</name>
    <name type="synonym">Ophicephalus striatus</name>
    <dbReference type="NCBI Taxonomy" id="64152"/>
    <lineage>
        <taxon>Eukaryota</taxon>
        <taxon>Metazoa</taxon>
        <taxon>Chordata</taxon>
        <taxon>Craniata</taxon>
        <taxon>Vertebrata</taxon>
        <taxon>Euteleostomi</taxon>
        <taxon>Actinopterygii</taxon>
        <taxon>Neopterygii</taxon>
        <taxon>Teleostei</taxon>
        <taxon>Neoteleostei</taxon>
        <taxon>Acanthomorphata</taxon>
        <taxon>Anabantaria</taxon>
        <taxon>Anabantiformes</taxon>
        <taxon>Channoidei</taxon>
        <taxon>Channidae</taxon>
        <taxon>Channa</taxon>
    </lineage>
</organism>
<sequence length="93" mass="10352">MKPLSKTEIICSVLRKRLEVRRSQPFPGRPGLIPSKATGICSQQSSDVTWRNNRARSPSPPDTVLHDKVNEKGSEPGPGLPRAPTLQERHRAF</sequence>
<protein>
    <submittedName>
        <fullName evidence="2">Uncharacterized protein</fullName>
    </submittedName>
</protein>
<reference evidence="2" key="1">
    <citation type="submission" date="2023-07" db="EMBL/GenBank/DDBJ databases">
        <title>Chromosome-level Genome Assembly of Striped Snakehead (Channa striata).</title>
        <authorList>
            <person name="Liu H."/>
        </authorList>
    </citation>
    <scope>NUCLEOTIDE SEQUENCE</scope>
    <source>
        <strain evidence="2">Gz</strain>
        <tissue evidence="2">Muscle</tissue>
    </source>
</reference>
<comment type="caution">
    <text evidence="2">The sequence shown here is derived from an EMBL/GenBank/DDBJ whole genome shotgun (WGS) entry which is preliminary data.</text>
</comment>